<sequence>MPSNLHDDFAAEFGHLVQGVIDSILLNMPNAPRILDRRSRAVKLWEHDKSKKTRECLPDGQFMDDHASKPGLIYEVGYSQTGDSLTKVAKDYIVGTRGAVTTVDPTSGKVQAVCDMESTMFQDSNGQMVNSSNLLKLQLTDMAKKKYSDDYPPAPVHIPFGELSRILDFAKSQAGKNSP</sequence>
<dbReference type="AlphaFoldDB" id="A0A8H4KCJ1"/>
<dbReference type="Proteomes" id="UP000605986">
    <property type="component" value="Unassembled WGS sequence"/>
</dbReference>
<gene>
    <name evidence="1" type="ORF">F53441_7899</name>
</gene>
<protein>
    <submittedName>
        <fullName evidence="1">Uncharacterized protein</fullName>
    </submittedName>
</protein>
<reference evidence="1" key="1">
    <citation type="submission" date="2020-01" db="EMBL/GenBank/DDBJ databases">
        <title>Identification and distribution of gene clusters putatively required for synthesis of sphingolipid metabolism inhibitors in phylogenetically diverse species of the filamentous fungus Fusarium.</title>
        <authorList>
            <person name="Kim H.-S."/>
            <person name="Busman M."/>
            <person name="Brown D.W."/>
            <person name="Divon H."/>
            <person name="Uhlig S."/>
            <person name="Proctor R.H."/>
        </authorList>
    </citation>
    <scope>NUCLEOTIDE SEQUENCE</scope>
    <source>
        <strain evidence="1">NRRL 53441</strain>
    </source>
</reference>
<dbReference type="EMBL" id="JAADJG010000320">
    <property type="protein sequence ID" value="KAF4448732.1"/>
    <property type="molecule type" value="Genomic_DNA"/>
</dbReference>
<evidence type="ECO:0000313" key="2">
    <source>
        <dbReference type="Proteomes" id="UP000605986"/>
    </source>
</evidence>
<name>A0A8H4KCJ1_9HYPO</name>
<organism evidence="1 2">
    <name type="scientific">Fusarium austroafricanum</name>
    <dbReference type="NCBI Taxonomy" id="2364996"/>
    <lineage>
        <taxon>Eukaryota</taxon>
        <taxon>Fungi</taxon>
        <taxon>Dikarya</taxon>
        <taxon>Ascomycota</taxon>
        <taxon>Pezizomycotina</taxon>
        <taxon>Sordariomycetes</taxon>
        <taxon>Hypocreomycetidae</taxon>
        <taxon>Hypocreales</taxon>
        <taxon>Nectriaceae</taxon>
        <taxon>Fusarium</taxon>
        <taxon>Fusarium concolor species complex</taxon>
    </lineage>
</organism>
<keyword evidence="2" id="KW-1185">Reference proteome</keyword>
<accession>A0A8H4KCJ1</accession>
<proteinExistence type="predicted"/>
<dbReference type="OrthoDB" id="3485856at2759"/>
<evidence type="ECO:0000313" key="1">
    <source>
        <dbReference type="EMBL" id="KAF4448732.1"/>
    </source>
</evidence>
<comment type="caution">
    <text evidence="1">The sequence shown here is derived from an EMBL/GenBank/DDBJ whole genome shotgun (WGS) entry which is preliminary data.</text>
</comment>